<dbReference type="RefSeq" id="XP_009516036.1">
    <property type="nucleotide sequence ID" value="XM_009517741.1"/>
</dbReference>
<proteinExistence type="predicted"/>
<sequence>MVLKEKDDTVKLVMMKEIPVKTAGGHILRATAGYVRLTSRVKCLVIEEDEEGFIIGKDVLATLGIDIERQLEQLVENKDALDRDFIVGVRCDADVNASLEELIDTAVVNGFPRERREELRTAVLMFYI</sequence>
<name>G4YHH3_PHYSP</name>
<accession>G4YHH3</accession>
<dbReference type="Proteomes" id="UP000002640">
    <property type="component" value="Unassembled WGS sequence"/>
</dbReference>
<keyword evidence="2" id="KW-1185">Reference proteome</keyword>
<organism evidence="1 2">
    <name type="scientific">Phytophthora sojae (strain P6497)</name>
    <name type="common">Soybean stem and root rot agent</name>
    <name type="synonym">Phytophthora megasperma f. sp. glycines</name>
    <dbReference type="NCBI Taxonomy" id="1094619"/>
    <lineage>
        <taxon>Eukaryota</taxon>
        <taxon>Sar</taxon>
        <taxon>Stramenopiles</taxon>
        <taxon>Oomycota</taxon>
        <taxon>Peronosporomycetes</taxon>
        <taxon>Peronosporales</taxon>
        <taxon>Peronosporaceae</taxon>
        <taxon>Phytophthora</taxon>
    </lineage>
</organism>
<evidence type="ECO:0000313" key="2">
    <source>
        <dbReference type="Proteomes" id="UP000002640"/>
    </source>
</evidence>
<dbReference type="SMR" id="G4YHH3"/>
<dbReference type="EMBL" id="JH159151">
    <property type="protein sequence ID" value="EGZ28761.1"/>
    <property type="molecule type" value="Genomic_DNA"/>
</dbReference>
<dbReference type="KEGG" id="psoj:PHYSODRAFT_309514"/>
<dbReference type="AlphaFoldDB" id="G4YHH3"/>
<gene>
    <name evidence="1" type="ORF">PHYSODRAFT_309514</name>
</gene>
<dbReference type="GeneID" id="20643158"/>
<protein>
    <submittedName>
        <fullName evidence="1">Uncharacterized protein</fullName>
    </submittedName>
</protein>
<evidence type="ECO:0000313" key="1">
    <source>
        <dbReference type="EMBL" id="EGZ28761.1"/>
    </source>
</evidence>
<reference evidence="1 2" key="1">
    <citation type="journal article" date="2006" name="Science">
        <title>Phytophthora genome sequences uncover evolutionary origins and mechanisms of pathogenesis.</title>
        <authorList>
            <person name="Tyler B.M."/>
            <person name="Tripathy S."/>
            <person name="Zhang X."/>
            <person name="Dehal P."/>
            <person name="Jiang R.H."/>
            <person name="Aerts A."/>
            <person name="Arredondo F.D."/>
            <person name="Baxter L."/>
            <person name="Bensasson D."/>
            <person name="Beynon J.L."/>
            <person name="Chapman J."/>
            <person name="Damasceno C.M."/>
            <person name="Dorrance A.E."/>
            <person name="Dou D."/>
            <person name="Dickerman A.W."/>
            <person name="Dubchak I.L."/>
            <person name="Garbelotto M."/>
            <person name="Gijzen M."/>
            <person name="Gordon S.G."/>
            <person name="Govers F."/>
            <person name="Grunwald N.J."/>
            <person name="Huang W."/>
            <person name="Ivors K.L."/>
            <person name="Jones R.W."/>
            <person name="Kamoun S."/>
            <person name="Krampis K."/>
            <person name="Lamour K.H."/>
            <person name="Lee M.K."/>
            <person name="McDonald W.H."/>
            <person name="Medina M."/>
            <person name="Meijer H.J."/>
            <person name="Nordberg E.K."/>
            <person name="Maclean D.J."/>
            <person name="Ospina-Giraldo M.D."/>
            <person name="Morris P.F."/>
            <person name="Phuntumart V."/>
            <person name="Putnam N.H."/>
            <person name="Rash S."/>
            <person name="Rose J.K."/>
            <person name="Sakihama Y."/>
            <person name="Salamov A.A."/>
            <person name="Savidor A."/>
            <person name="Scheuring C.F."/>
            <person name="Smith B.M."/>
            <person name="Sobral B.W."/>
            <person name="Terry A."/>
            <person name="Torto-Alalibo T.A."/>
            <person name="Win J."/>
            <person name="Xu Z."/>
            <person name="Zhang H."/>
            <person name="Grigoriev I.V."/>
            <person name="Rokhsar D.S."/>
            <person name="Boore J.L."/>
        </authorList>
    </citation>
    <scope>NUCLEOTIDE SEQUENCE [LARGE SCALE GENOMIC DNA]</scope>
    <source>
        <strain evidence="1 2">P6497</strain>
    </source>
</reference>
<dbReference type="InParanoid" id="G4YHH3"/>